<name>A0A0D0BJR2_9AGAM</name>
<dbReference type="HOGENOM" id="CLU_2238401_0_0_1"/>
<gene>
    <name evidence="1" type="ORF">CY34DRAFT_710026</name>
</gene>
<dbReference type="EMBL" id="KN835212">
    <property type="protein sequence ID" value="KIK43463.1"/>
    <property type="molecule type" value="Genomic_DNA"/>
</dbReference>
<reference evidence="2" key="2">
    <citation type="submission" date="2015-01" db="EMBL/GenBank/DDBJ databases">
        <title>Evolutionary Origins and Diversification of the Mycorrhizal Mutualists.</title>
        <authorList>
            <consortium name="DOE Joint Genome Institute"/>
            <consortium name="Mycorrhizal Genomics Consortium"/>
            <person name="Kohler A."/>
            <person name="Kuo A."/>
            <person name="Nagy L.G."/>
            <person name="Floudas D."/>
            <person name="Copeland A."/>
            <person name="Barry K.W."/>
            <person name="Cichocki N."/>
            <person name="Veneault-Fourrey C."/>
            <person name="LaButti K."/>
            <person name="Lindquist E.A."/>
            <person name="Lipzen A."/>
            <person name="Lundell T."/>
            <person name="Morin E."/>
            <person name="Murat C."/>
            <person name="Riley R."/>
            <person name="Ohm R."/>
            <person name="Sun H."/>
            <person name="Tunlid A."/>
            <person name="Henrissat B."/>
            <person name="Grigoriev I.V."/>
            <person name="Hibbett D.S."/>
            <person name="Martin F."/>
        </authorList>
    </citation>
    <scope>NUCLEOTIDE SEQUENCE [LARGE SCALE GENOMIC DNA]</scope>
    <source>
        <strain evidence="2">UH-Slu-Lm8-n1</strain>
    </source>
</reference>
<reference evidence="1 2" key="1">
    <citation type="submission" date="2014-04" db="EMBL/GenBank/DDBJ databases">
        <authorList>
            <consortium name="DOE Joint Genome Institute"/>
            <person name="Kuo A."/>
            <person name="Ruytinx J."/>
            <person name="Rineau F."/>
            <person name="Colpaert J."/>
            <person name="Kohler A."/>
            <person name="Nagy L.G."/>
            <person name="Floudas D."/>
            <person name="Copeland A."/>
            <person name="Barry K.W."/>
            <person name="Cichocki N."/>
            <person name="Veneault-Fourrey C."/>
            <person name="LaButti K."/>
            <person name="Lindquist E.A."/>
            <person name="Lipzen A."/>
            <person name="Lundell T."/>
            <person name="Morin E."/>
            <person name="Murat C."/>
            <person name="Sun H."/>
            <person name="Tunlid A."/>
            <person name="Henrissat B."/>
            <person name="Grigoriev I.V."/>
            <person name="Hibbett D.S."/>
            <person name="Martin F."/>
            <person name="Nordberg H.P."/>
            <person name="Cantor M.N."/>
            <person name="Hua S.X."/>
        </authorList>
    </citation>
    <scope>NUCLEOTIDE SEQUENCE [LARGE SCALE GENOMIC DNA]</scope>
    <source>
        <strain evidence="1 2">UH-Slu-Lm8-n1</strain>
    </source>
</reference>
<keyword evidence="2" id="KW-1185">Reference proteome</keyword>
<accession>A0A0D0BJR2</accession>
<dbReference type="Proteomes" id="UP000054485">
    <property type="component" value="Unassembled WGS sequence"/>
</dbReference>
<dbReference type="AlphaFoldDB" id="A0A0D0BJR2"/>
<proteinExistence type="predicted"/>
<evidence type="ECO:0000313" key="1">
    <source>
        <dbReference type="EMBL" id="KIK43463.1"/>
    </source>
</evidence>
<protein>
    <submittedName>
        <fullName evidence="1">Uncharacterized protein</fullName>
    </submittedName>
</protein>
<dbReference type="InParanoid" id="A0A0D0BJR2"/>
<organism evidence="1 2">
    <name type="scientific">Suillus luteus UH-Slu-Lm8-n1</name>
    <dbReference type="NCBI Taxonomy" id="930992"/>
    <lineage>
        <taxon>Eukaryota</taxon>
        <taxon>Fungi</taxon>
        <taxon>Dikarya</taxon>
        <taxon>Basidiomycota</taxon>
        <taxon>Agaricomycotina</taxon>
        <taxon>Agaricomycetes</taxon>
        <taxon>Agaricomycetidae</taxon>
        <taxon>Boletales</taxon>
        <taxon>Suillineae</taxon>
        <taxon>Suillaceae</taxon>
        <taxon>Suillus</taxon>
    </lineage>
</organism>
<evidence type="ECO:0000313" key="2">
    <source>
        <dbReference type="Proteomes" id="UP000054485"/>
    </source>
</evidence>
<sequence length="105" mass="12612">MYQDNTMFAPKMFSLTLNKLSCTSIDEYVSYGRENVESKDRTWRTSFNCKIARKTIFQGLRKVFKIERPPHGLELFWITWPYWYSLMGLVHAWWTSTVIQMNRTS</sequence>